<feature type="compositionally biased region" description="Basic and acidic residues" evidence="1">
    <location>
        <begin position="170"/>
        <end position="181"/>
    </location>
</feature>
<name>A0A9P7MGG6_9HYPO</name>
<reference evidence="2 3" key="1">
    <citation type="journal article" date="2020" name="bioRxiv">
        <title>Whole genome comparisons of ergot fungi reveals the divergence and evolution of species within the genus Claviceps are the result of varying mechanisms driving genome evolution and host range expansion.</title>
        <authorList>
            <person name="Wyka S.A."/>
            <person name="Mondo S.J."/>
            <person name="Liu M."/>
            <person name="Dettman J."/>
            <person name="Nalam V."/>
            <person name="Broders K.D."/>
        </authorList>
    </citation>
    <scope>NUCLEOTIDE SEQUENCE [LARGE SCALE GENOMIC DNA]</scope>
    <source>
        <strain evidence="2 3">CCC 1485</strain>
    </source>
</reference>
<sequence>MGMRLEVVPGIEVGVVCEPRAGVDSEVDVDGNPDLLILTVGLISDRPDKLNITPDNAGPGSMVKAEYVDKEPGLELDATSELDASLDPDKVDSVTGSVKVVGREDARPDETRADEMRLELIAEPGVAAEPDKPGSVEIDCELGTRADNDVPDDAVTDEMKEPCLYDADADSDRVESEIEAA</sequence>
<evidence type="ECO:0000313" key="3">
    <source>
        <dbReference type="Proteomes" id="UP000706124"/>
    </source>
</evidence>
<evidence type="ECO:0000256" key="1">
    <source>
        <dbReference type="SAM" id="MobiDB-lite"/>
    </source>
</evidence>
<evidence type="ECO:0000313" key="2">
    <source>
        <dbReference type="EMBL" id="KAG5943059.1"/>
    </source>
</evidence>
<accession>A0A9P7MGG6</accession>
<proteinExistence type="predicted"/>
<keyword evidence="3" id="KW-1185">Reference proteome</keyword>
<protein>
    <submittedName>
        <fullName evidence="2">Uncharacterized protein</fullName>
    </submittedName>
</protein>
<dbReference type="OrthoDB" id="10411041at2759"/>
<gene>
    <name evidence="2" type="ORF">E4U60_006957</name>
</gene>
<feature type="region of interest" description="Disordered" evidence="1">
    <location>
        <begin position="127"/>
        <end position="181"/>
    </location>
</feature>
<dbReference type="AlphaFoldDB" id="A0A9P7MGG6"/>
<dbReference type="Proteomes" id="UP000706124">
    <property type="component" value="Unassembled WGS sequence"/>
</dbReference>
<comment type="caution">
    <text evidence="2">The sequence shown here is derived from an EMBL/GenBank/DDBJ whole genome shotgun (WGS) entry which is preliminary data.</text>
</comment>
<dbReference type="EMBL" id="SRPO01000072">
    <property type="protein sequence ID" value="KAG5943059.1"/>
    <property type="molecule type" value="Genomic_DNA"/>
</dbReference>
<organism evidence="2 3">
    <name type="scientific">Claviceps pazoutovae</name>
    <dbReference type="NCBI Taxonomy" id="1649127"/>
    <lineage>
        <taxon>Eukaryota</taxon>
        <taxon>Fungi</taxon>
        <taxon>Dikarya</taxon>
        <taxon>Ascomycota</taxon>
        <taxon>Pezizomycotina</taxon>
        <taxon>Sordariomycetes</taxon>
        <taxon>Hypocreomycetidae</taxon>
        <taxon>Hypocreales</taxon>
        <taxon>Clavicipitaceae</taxon>
        <taxon>Claviceps</taxon>
    </lineage>
</organism>